<dbReference type="Proteomes" id="UP000077755">
    <property type="component" value="Chromosome 4"/>
</dbReference>
<dbReference type="InterPro" id="IPR012337">
    <property type="entry name" value="RNaseH-like_sf"/>
</dbReference>
<name>A0AAF0WV22_DAUCS</name>
<dbReference type="SUPFAM" id="SSF53098">
    <property type="entry name" value="Ribonuclease H-like"/>
    <property type="match status" value="1"/>
</dbReference>
<evidence type="ECO:0000259" key="1">
    <source>
        <dbReference type="Pfam" id="PF04937"/>
    </source>
</evidence>
<dbReference type="Pfam" id="PF04937">
    <property type="entry name" value="DUF659"/>
    <property type="match status" value="1"/>
</dbReference>
<dbReference type="PANTHER" id="PTHR32166:SF81">
    <property type="entry name" value="OS06G0658400 PROTEIN"/>
    <property type="match status" value="1"/>
</dbReference>
<dbReference type="PANTHER" id="PTHR32166">
    <property type="entry name" value="OSJNBA0013A04.12 PROTEIN"/>
    <property type="match status" value="1"/>
</dbReference>
<reference evidence="2" key="2">
    <citation type="submission" date="2022-03" db="EMBL/GenBank/DDBJ databases">
        <title>Draft title - Genomic analysis of global carrot germplasm unveils the trajectory of domestication and the origin of high carotenoid orange carrot.</title>
        <authorList>
            <person name="Iorizzo M."/>
            <person name="Ellison S."/>
            <person name="Senalik D."/>
            <person name="Macko-Podgorni A."/>
            <person name="Grzebelus D."/>
            <person name="Bostan H."/>
            <person name="Rolling W."/>
            <person name="Curaba J."/>
            <person name="Simon P."/>
        </authorList>
    </citation>
    <scope>NUCLEOTIDE SEQUENCE</scope>
    <source>
        <tissue evidence="2">Leaf</tissue>
    </source>
</reference>
<keyword evidence="3" id="KW-1185">Reference proteome</keyword>
<organism evidence="2 3">
    <name type="scientific">Daucus carota subsp. sativus</name>
    <name type="common">Carrot</name>
    <dbReference type="NCBI Taxonomy" id="79200"/>
    <lineage>
        <taxon>Eukaryota</taxon>
        <taxon>Viridiplantae</taxon>
        <taxon>Streptophyta</taxon>
        <taxon>Embryophyta</taxon>
        <taxon>Tracheophyta</taxon>
        <taxon>Spermatophyta</taxon>
        <taxon>Magnoliopsida</taxon>
        <taxon>eudicotyledons</taxon>
        <taxon>Gunneridae</taxon>
        <taxon>Pentapetalae</taxon>
        <taxon>asterids</taxon>
        <taxon>campanulids</taxon>
        <taxon>Apiales</taxon>
        <taxon>Apiaceae</taxon>
        <taxon>Apioideae</taxon>
        <taxon>Scandiceae</taxon>
        <taxon>Daucinae</taxon>
        <taxon>Daucus</taxon>
        <taxon>Daucus sect. Daucus</taxon>
    </lineage>
</organism>
<protein>
    <recommendedName>
        <fullName evidence="1">DUF659 domain-containing protein</fullName>
    </recommendedName>
</protein>
<gene>
    <name evidence="2" type="ORF">DCAR_0414745</name>
</gene>
<dbReference type="InterPro" id="IPR007021">
    <property type="entry name" value="DUF659"/>
</dbReference>
<dbReference type="AlphaFoldDB" id="A0AAF0WV22"/>
<accession>A0AAF0WV22</accession>
<dbReference type="EMBL" id="CP093346">
    <property type="protein sequence ID" value="WOG95426.1"/>
    <property type="molecule type" value="Genomic_DNA"/>
</dbReference>
<evidence type="ECO:0000313" key="3">
    <source>
        <dbReference type="Proteomes" id="UP000077755"/>
    </source>
</evidence>
<feature type="domain" description="DUF659" evidence="1">
    <location>
        <begin position="46"/>
        <end position="99"/>
    </location>
</feature>
<evidence type="ECO:0000313" key="2">
    <source>
        <dbReference type="EMBL" id="WOG95426.1"/>
    </source>
</evidence>
<sequence length="172" mass="19603">MASDFHLSSYVPPTYNALRTTLLQKERANVERLLIPIKTTWKEKGVEPQNVVQVITGNAPVCKVVGIIIETSFPHIFWTPCVVHTLKLALKNICDAKNSEANREVYDECYWIIEVADAAILIKNFIFNHNMVNTMFSLFAPLKLLCVAETRFASFFTNSSFNLMFLLLMDII</sequence>
<reference evidence="2" key="1">
    <citation type="journal article" date="2016" name="Nat. Genet.">
        <title>A high-quality carrot genome assembly provides new insights into carotenoid accumulation and asterid genome evolution.</title>
        <authorList>
            <person name="Iorizzo M."/>
            <person name="Ellison S."/>
            <person name="Senalik D."/>
            <person name="Zeng P."/>
            <person name="Satapoomin P."/>
            <person name="Huang J."/>
            <person name="Bowman M."/>
            <person name="Iovene M."/>
            <person name="Sanseverino W."/>
            <person name="Cavagnaro P."/>
            <person name="Yildiz M."/>
            <person name="Macko-Podgorni A."/>
            <person name="Moranska E."/>
            <person name="Grzebelus E."/>
            <person name="Grzebelus D."/>
            <person name="Ashrafi H."/>
            <person name="Zheng Z."/>
            <person name="Cheng S."/>
            <person name="Spooner D."/>
            <person name="Van Deynze A."/>
            <person name="Simon P."/>
        </authorList>
    </citation>
    <scope>NUCLEOTIDE SEQUENCE</scope>
    <source>
        <tissue evidence="2">Leaf</tissue>
    </source>
</reference>
<proteinExistence type="predicted"/>